<evidence type="ECO:0000256" key="1">
    <source>
        <dbReference type="ARBA" id="ARBA00005964"/>
    </source>
</evidence>
<evidence type="ECO:0000313" key="6">
    <source>
        <dbReference type="EMBL" id="GMT16193.1"/>
    </source>
</evidence>
<name>A0AAV5VDC3_9BILA</name>
<keyword evidence="2" id="KW-0719">Serine esterase</keyword>
<dbReference type="AlphaFoldDB" id="A0AAV5VDC3"/>
<dbReference type="PROSITE" id="PS00941">
    <property type="entry name" value="CARBOXYLESTERASE_B_2"/>
    <property type="match status" value="1"/>
</dbReference>
<dbReference type="InterPro" id="IPR019819">
    <property type="entry name" value="Carboxylesterase_B_CS"/>
</dbReference>
<dbReference type="InterPro" id="IPR019826">
    <property type="entry name" value="Carboxylesterase_B_AS"/>
</dbReference>
<dbReference type="InterPro" id="IPR029058">
    <property type="entry name" value="AB_hydrolase_fold"/>
</dbReference>
<comment type="caution">
    <text evidence="6">The sequence shown here is derived from an EMBL/GenBank/DDBJ whole genome shotgun (WGS) entry which is preliminary data.</text>
</comment>
<gene>
    <name evidence="6" type="ORF">PFISCL1PPCAC_7490</name>
</gene>
<dbReference type="GO" id="GO:0052689">
    <property type="term" value="F:carboxylic ester hydrolase activity"/>
    <property type="evidence" value="ECO:0007669"/>
    <property type="project" value="UniProtKB-KW"/>
</dbReference>
<evidence type="ECO:0000259" key="5">
    <source>
        <dbReference type="Pfam" id="PF00135"/>
    </source>
</evidence>
<evidence type="ECO:0000256" key="3">
    <source>
        <dbReference type="ARBA" id="ARBA00022801"/>
    </source>
</evidence>
<sequence>LLLLISLFQLSIAIEPEDLNVSVKTSAGPVRGFDVDFGNDKTQLYYGSGSVFLGIPFAKPPISDLRFKLPEPMCKFSGEVGSTVYKPRCPQDHDYHGFDYATSEDCLYLNVFTPNVTDGRKRAVMFYIPGGSYRLGGADIYDYKGAVRNLVSRDVVVVVTQYRVSTLGFFTTFTPDFPANRGIFDILLALRWTQNEIVNFGGDPNRVTIFGHSAGGCLTDALS</sequence>
<keyword evidence="7" id="KW-1185">Reference proteome</keyword>
<dbReference type="InterPro" id="IPR002018">
    <property type="entry name" value="CarbesteraseB"/>
</dbReference>
<comment type="similarity">
    <text evidence="1 4">Belongs to the type-B carboxylesterase/lipase family.</text>
</comment>
<organism evidence="6 7">
    <name type="scientific">Pristionchus fissidentatus</name>
    <dbReference type="NCBI Taxonomy" id="1538716"/>
    <lineage>
        <taxon>Eukaryota</taxon>
        <taxon>Metazoa</taxon>
        <taxon>Ecdysozoa</taxon>
        <taxon>Nematoda</taxon>
        <taxon>Chromadorea</taxon>
        <taxon>Rhabditida</taxon>
        <taxon>Rhabditina</taxon>
        <taxon>Diplogasteromorpha</taxon>
        <taxon>Diplogasteroidea</taxon>
        <taxon>Neodiplogasteridae</taxon>
        <taxon>Pristionchus</taxon>
    </lineage>
</organism>
<evidence type="ECO:0000256" key="4">
    <source>
        <dbReference type="RuleBase" id="RU361235"/>
    </source>
</evidence>
<dbReference type="Proteomes" id="UP001432322">
    <property type="component" value="Unassembled WGS sequence"/>
</dbReference>
<dbReference type="SUPFAM" id="SSF53474">
    <property type="entry name" value="alpha/beta-Hydrolases"/>
    <property type="match status" value="1"/>
</dbReference>
<dbReference type="Gene3D" id="3.40.50.1820">
    <property type="entry name" value="alpha/beta hydrolase"/>
    <property type="match status" value="1"/>
</dbReference>
<feature type="domain" description="Carboxylesterase type B" evidence="5">
    <location>
        <begin position="22"/>
        <end position="222"/>
    </location>
</feature>
<dbReference type="PROSITE" id="PS00122">
    <property type="entry name" value="CARBOXYLESTERASE_B_1"/>
    <property type="match status" value="1"/>
</dbReference>
<evidence type="ECO:0000256" key="2">
    <source>
        <dbReference type="ARBA" id="ARBA00022487"/>
    </source>
</evidence>
<feature type="non-terminal residue" evidence="6">
    <location>
        <position position="1"/>
    </location>
</feature>
<proteinExistence type="inferred from homology"/>
<evidence type="ECO:0000313" key="7">
    <source>
        <dbReference type="Proteomes" id="UP001432322"/>
    </source>
</evidence>
<feature type="non-terminal residue" evidence="6">
    <location>
        <position position="223"/>
    </location>
</feature>
<reference evidence="6" key="1">
    <citation type="submission" date="2023-10" db="EMBL/GenBank/DDBJ databases">
        <title>Genome assembly of Pristionchus species.</title>
        <authorList>
            <person name="Yoshida K."/>
            <person name="Sommer R.J."/>
        </authorList>
    </citation>
    <scope>NUCLEOTIDE SEQUENCE</scope>
    <source>
        <strain evidence="6">RS5133</strain>
    </source>
</reference>
<dbReference type="EC" id="3.1.1.-" evidence="4"/>
<dbReference type="Pfam" id="PF00135">
    <property type="entry name" value="COesterase"/>
    <property type="match status" value="1"/>
</dbReference>
<accession>A0AAV5VDC3</accession>
<dbReference type="InterPro" id="IPR050309">
    <property type="entry name" value="Type-B_Carboxylest/Lipase"/>
</dbReference>
<dbReference type="EMBL" id="BTSY01000002">
    <property type="protein sequence ID" value="GMT16193.1"/>
    <property type="molecule type" value="Genomic_DNA"/>
</dbReference>
<keyword evidence="3 4" id="KW-0378">Hydrolase</keyword>
<dbReference type="PANTHER" id="PTHR11559">
    <property type="entry name" value="CARBOXYLESTERASE"/>
    <property type="match status" value="1"/>
</dbReference>
<protein>
    <recommendedName>
        <fullName evidence="4">Carboxylic ester hydrolase</fullName>
        <ecNumber evidence="4">3.1.1.-</ecNumber>
    </recommendedName>
</protein>